<keyword evidence="1" id="KW-0812">Transmembrane</keyword>
<reference evidence="2 3" key="1">
    <citation type="journal article" date="2015" name="Int. J. Syst. Evol. Microbiol.">
        <title>Carboxylicivirga linearis sp. nov., isolated from a sea cucumber culture pond.</title>
        <authorList>
            <person name="Wang F.Q."/>
            <person name="Zhou Y.X."/>
            <person name="Lin X.Z."/>
            <person name="Chen G.J."/>
            <person name="Du Z.J."/>
        </authorList>
    </citation>
    <scope>NUCLEOTIDE SEQUENCE [LARGE SCALE GENOMIC DNA]</scope>
    <source>
        <strain evidence="2 3">FB218</strain>
    </source>
</reference>
<keyword evidence="1" id="KW-1133">Transmembrane helix</keyword>
<proteinExistence type="predicted"/>
<feature type="transmembrane region" description="Helical" evidence="1">
    <location>
        <begin position="448"/>
        <end position="476"/>
    </location>
</feature>
<feature type="transmembrane region" description="Helical" evidence="1">
    <location>
        <begin position="202"/>
        <end position="225"/>
    </location>
</feature>
<name>A0ABS5JZ21_9BACT</name>
<organism evidence="2 3">
    <name type="scientific">Carboxylicivirga linearis</name>
    <dbReference type="NCBI Taxonomy" id="1628157"/>
    <lineage>
        <taxon>Bacteria</taxon>
        <taxon>Pseudomonadati</taxon>
        <taxon>Bacteroidota</taxon>
        <taxon>Bacteroidia</taxon>
        <taxon>Marinilabiliales</taxon>
        <taxon>Marinilabiliaceae</taxon>
        <taxon>Carboxylicivirga</taxon>
    </lineage>
</organism>
<sequence>MKKFFIQIHKITGSVMSLLFLFWCMSGIVLCFKGFPHASVQRRLENLEFFSDDDFIDIQCLSESSSEKVELEKYQQKAIYRNYKGRKTQVITDAHTLQKVSYFSKANAIEEAERFVNANVVRVDSISKLDSWLPWGYYRPLLPFFKCYLDDDKHSAVYVSSKTGTVIQYTTRYARWMARLGAIPHMMYFYQIKQNGKLWQNVILVLGLIGILVSVSGIIAAFFRLKKNTSGKIIGITVYKKWSYKWHHILGLFIGLFFLTFLVSGIFYANDIPGWISAKPEGKSPQKAWNQTIKQDSVMQPQQIWKLLPEKSGLRKIAWGTAMGVPVIEAYYNNYKKPIVYVTNNDTLIPFSINQKDIEAYALQTLKNKQVSVELQDKYDNYYKAYGMYYHPLPVYKICLNNRFNSSLYIDPQSGKAVEYFNNNKKARRILTRGLHKLDFSIFKNYSWLRITILIIICLGGLVVSYTGVLLSWKWLKRLVKSGRRNINCK</sequence>
<dbReference type="EMBL" id="JAGUCO010000012">
    <property type="protein sequence ID" value="MBS2099566.1"/>
    <property type="molecule type" value="Genomic_DNA"/>
</dbReference>
<gene>
    <name evidence="2" type="ORF">KEM10_14825</name>
</gene>
<comment type="caution">
    <text evidence="2">The sequence shown here is derived from an EMBL/GenBank/DDBJ whole genome shotgun (WGS) entry which is preliminary data.</text>
</comment>
<evidence type="ECO:0000313" key="3">
    <source>
        <dbReference type="Proteomes" id="UP000708576"/>
    </source>
</evidence>
<dbReference type="Pfam" id="PF03929">
    <property type="entry name" value="PepSY_TM"/>
    <property type="match status" value="1"/>
</dbReference>
<evidence type="ECO:0000256" key="1">
    <source>
        <dbReference type="SAM" id="Phobius"/>
    </source>
</evidence>
<feature type="transmembrane region" description="Helical" evidence="1">
    <location>
        <begin position="246"/>
        <end position="269"/>
    </location>
</feature>
<dbReference type="Proteomes" id="UP000708576">
    <property type="component" value="Unassembled WGS sequence"/>
</dbReference>
<protein>
    <submittedName>
        <fullName evidence="2">PepSY domain-containing protein</fullName>
    </submittedName>
</protein>
<dbReference type="PANTHER" id="PTHR34219">
    <property type="entry name" value="IRON-REGULATED INNER MEMBRANE PROTEIN-RELATED"/>
    <property type="match status" value="1"/>
</dbReference>
<accession>A0ABS5JZ21</accession>
<dbReference type="InterPro" id="IPR005625">
    <property type="entry name" value="PepSY-ass_TM"/>
</dbReference>
<dbReference type="PANTHER" id="PTHR34219:SF6">
    <property type="entry name" value="BLR3280 PROTEIN"/>
    <property type="match status" value="1"/>
</dbReference>
<evidence type="ECO:0000313" key="2">
    <source>
        <dbReference type="EMBL" id="MBS2099566.1"/>
    </source>
</evidence>
<keyword evidence="3" id="KW-1185">Reference proteome</keyword>
<dbReference type="RefSeq" id="WP_212216808.1">
    <property type="nucleotide sequence ID" value="NZ_JAGUCO010000012.1"/>
</dbReference>
<keyword evidence="1" id="KW-0472">Membrane</keyword>